<evidence type="ECO:0000259" key="10">
    <source>
        <dbReference type="PROSITE" id="PS51710"/>
    </source>
</evidence>
<evidence type="ECO:0000256" key="6">
    <source>
        <dbReference type="ARBA" id="ARBA00022801"/>
    </source>
</evidence>
<keyword evidence="5 9" id="KW-0547">Nucleotide-binding</keyword>
<dbReference type="InterPro" id="IPR031167">
    <property type="entry name" value="G_OBG"/>
</dbReference>
<evidence type="ECO:0000256" key="3">
    <source>
        <dbReference type="ARBA" id="ARBA00022490"/>
    </source>
</evidence>
<dbReference type="PROSITE" id="PS51881">
    <property type="entry name" value="OCT"/>
    <property type="match status" value="1"/>
</dbReference>
<dbReference type="InterPro" id="IPR036726">
    <property type="entry name" value="GTP1_OBG_dom_sf"/>
</dbReference>
<dbReference type="InterPro" id="IPR036346">
    <property type="entry name" value="GTP-bd_prot_GTP1/OBG_C_sf"/>
</dbReference>
<dbReference type="EMBL" id="JAPRFR010000001">
    <property type="protein sequence ID" value="MCZ0725203.1"/>
    <property type="molecule type" value="Genomic_DNA"/>
</dbReference>
<evidence type="ECO:0000256" key="1">
    <source>
        <dbReference type="ARBA" id="ARBA00001946"/>
    </source>
</evidence>
<feature type="domain" description="OCT" evidence="11">
    <location>
        <begin position="361"/>
        <end position="439"/>
    </location>
</feature>
<evidence type="ECO:0000256" key="2">
    <source>
        <dbReference type="ARBA" id="ARBA00007699"/>
    </source>
</evidence>
<dbReference type="NCBIfam" id="NF008956">
    <property type="entry name" value="PRK12299.1"/>
    <property type="match status" value="1"/>
</dbReference>
<dbReference type="SUPFAM" id="SSF52540">
    <property type="entry name" value="P-loop containing nucleoside triphosphate hydrolases"/>
    <property type="match status" value="1"/>
</dbReference>
<dbReference type="InterPro" id="IPR045086">
    <property type="entry name" value="OBG_GTPase"/>
</dbReference>
<dbReference type="InterPro" id="IPR006074">
    <property type="entry name" value="GTP1-OBG_CS"/>
</dbReference>
<keyword evidence="6 9" id="KW-0378">Hydrolase</keyword>
<comment type="function">
    <text evidence="9">An essential GTPase which binds GTP, GDP and possibly (p)ppGpp with moderate affinity, with high nucleotide exchange rates and a fairly low GTP hydrolysis rate. Plays a role in control of the cell cycle, stress response, ribosome biogenesis and in those bacteria that undergo differentiation, in morphogenesis control.</text>
</comment>
<evidence type="ECO:0000259" key="11">
    <source>
        <dbReference type="PROSITE" id="PS51881"/>
    </source>
</evidence>
<dbReference type="PIRSF" id="PIRSF002401">
    <property type="entry name" value="GTP_bd_Obg/CgtA"/>
    <property type="match status" value="1"/>
</dbReference>
<evidence type="ECO:0000256" key="4">
    <source>
        <dbReference type="ARBA" id="ARBA00022723"/>
    </source>
</evidence>
<dbReference type="EC" id="3.6.5.-" evidence="9"/>
<comment type="similarity">
    <text evidence="2 9">Belongs to the TRAFAC class OBG-HflX-like GTPase superfamily. OBG GTPase family.</text>
</comment>
<feature type="domain" description="Obg" evidence="12">
    <location>
        <begin position="2"/>
        <end position="160"/>
    </location>
</feature>
<dbReference type="GO" id="GO:0042254">
    <property type="term" value="P:ribosome biogenesis"/>
    <property type="evidence" value="ECO:0007669"/>
    <property type="project" value="UniProtKB-UniRule"/>
</dbReference>
<dbReference type="GO" id="GO:0005525">
    <property type="term" value="F:GTP binding"/>
    <property type="evidence" value="ECO:0007669"/>
    <property type="project" value="UniProtKB-UniRule"/>
</dbReference>
<evidence type="ECO:0000256" key="5">
    <source>
        <dbReference type="ARBA" id="ARBA00022741"/>
    </source>
</evidence>
<dbReference type="NCBIfam" id="NF008955">
    <property type="entry name" value="PRK12297.1"/>
    <property type="match status" value="1"/>
</dbReference>
<dbReference type="Gene3D" id="3.30.300.350">
    <property type="entry name" value="GTP-binding protein OBG, C-terminal domain"/>
    <property type="match status" value="1"/>
</dbReference>
<dbReference type="PRINTS" id="PR00326">
    <property type="entry name" value="GTP1OBG"/>
</dbReference>
<dbReference type="PROSITE" id="PS51883">
    <property type="entry name" value="OBG"/>
    <property type="match status" value="1"/>
</dbReference>
<dbReference type="PANTHER" id="PTHR11702:SF31">
    <property type="entry name" value="MITOCHONDRIAL RIBOSOME-ASSOCIATED GTPASE 2"/>
    <property type="match status" value="1"/>
</dbReference>
<comment type="cofactor">
    <cofactor evidence="1 9">
        <name>Mg(2+)</name>
        <dbReference type="ChEBI" id="CHEBI:18420"/>
    </cofactor>
</comment>
<dbReference type="FunFam" id="2.70.210.12:FF:000001">
    <property type="entry name" value="GTPase Obg"/>
    <property type="match status" value="1"/>
</dbReference>
<dbReference type="Pfam" id="PF09269">
    <property type="entry name" value="DUF1967"/>
    <property type="match status" value="1"/>
</dbReference>
<feature type="binding site" evidence="9">
    <location>
        <begin position="322"/>
        <end position="324"/>
    </location>
    <ligand>
        <name>GTP</name>
        <dbReference type="ChEBI" id="CHEBI:37565"/>
    </ligand>
</feature>
<gene>
    <name evidence="13" type="primary">obgE</name>
    <name evidence="9" type="synonym">obg</name>
    <name evidence="13" type="ORF">OW157_01300</name>
</gene>
<dbReference type="SUPFAM" id="SSF102741">
    <property type="entry name" value="Obg GTP-binding protein C-terminal domain"/>
    <property type="match status" value="1"/>
</dbReference>
<dbReference type="RefSeq" id="WP_268751527.1">
    <property type="nucleotide sequence ID" value="NZ_JAPRFQ010000001.1"/>
</dbReference>
<dbReference type="InterPro" id="IPR006169">
    <property type="entry name" value="GTP1_OBG_dom"/>
</dbReference>
<sequence>MQTFFDYAKIWVKAGKGGDGMVAFLREKYRPDGGPAGGDGGQGGSIIFKVDEGLRTLMDFRYNRHFKAKAGQNGMPKGMYGRGAEDLVVSVPPGTVVRDFDTQQLIADLVTPDDEVVVAKGGRGGRGNIKFATHRNPAPEIAENGEPGQERTLQLELKLIADAGLVGFPSVGKSTLLSIVTAAQPKIGDYHFTTITPNLGVVDTREHSSFVLADLPGLIEGAATGVGLGFQFLRHVERTKVILHVIDMGGFENRDPFEDYLKINEELMAYDENLLYRPTIIVANKMDIPEAELYIEEFSDKLRRHFADHYPNMEVPEIYPISAYTKQGLDKLMEKTAVLIAQEEERLQAEAPSQSQEVIYELPEEEADFYLNREADGTFVLSGKKIEKMFKMANLEYDESALRFARQLKAMGVDQALTEKGAQEGDIVRILDYEFEFKL</sequence>
<keyword evidence="8 9" id="KW-0342">GTP-binding</keyword>
<comment type="subunit">
    <text evidence="9">Monomer.</text>
</comment>
<protein>
    <recommendedName>
        <fullName evidence="9">GTPase Obg</fullName>
        <ecNumber evidence="9">3.6.5.-</ecNumber>
    </recommendedName>
    <alternativeName>
        <fullName evidence="9">GTP-binding protein Obg</fullName>
    </alternativeName>
</protein>
<feature type="domain" description="OBG-type G" evidence="10">
    <location>
        <begin position="161"/>
        <end position="341"/>
    </location>
</feature>
<dbReference type="Proteomes" id="UP001146670">
    <property type="component" value="Unassembled WGS sequence"/>
</dbReference>
<feature type="binding site" evidence="9">
    <location>
        <begin position="167"/>
        <end position="174"/>
    </location>
    <ligand>
        <name>GTP</name>
        <dbReference type="ChEBI" id="CHEBI:37565"/>
    </ligand>
</feature>
<dbReference type="GO" id="GO:0005737">
    <property type="term" value="C:cytoplasm"/>
    <property type="evidence" value="ECO:0007669"/>
    <property type="project" value="UniProtKB-SubCell"/>
</dbReference>
<dbReference type="GO" id="GO:0003924">
    <property type="term" value="F:GTPase activity"/>
    <property type="evidence" value="ECO:0007669"/>
    <property type="project" value="UniProtKB-UniRule"/>
</dbReference>
<dbReference type="SUPFAM" id="SSF82051">
    <property type="entry name" value="Obg GTP-binding protein N-terminal domain"/>
    <property type="match status" value="1"/>
</dbReference>
<dbReference type="InterPro" id="IPR006073">
    <property type="entry name" value="GTP-bd"/>
</dbReference>
<dbReference type="InterPro" id="IPR014100">
    <property type="entry name" value="GTP-bd_Obg/CgtA"/>
</dbReference>
<dbReference type="Gene3D" id="3.40.50.300">
    <property type="entry name" value="P-loop containing nucleotide triphosphate hydrolases"/>
    <property type="match status" value="1"/>
</dbReference>
<name>A0A9X3JCX6_9LACT</name>
<dbReference type="HAMAP" id="MF_01454">
    <property type="entry name" value="GTPase_Obg"/>
    <property type="match status" value="1"/>
</dbReference>
<keyword evidence="4 9" id="KW-0479">Metal-binding</keyword>
<dbReference type="InterPro" id="IPR015349">
    <property type="entry name" value="OCT_dom"/>
</dbReference>
<dbReference type="NCBIfam" id="TIGR02729">
    <property type="entry name" value="Obg_CgtA"/>
    <property type="match status" value="1"/>
</dbReference>
<dbReference type="PROSITE" id="PS51710">
    <property type="entry name" value="G_OBG"/>
    <property type="match status" value="1"/>
</dbReference>
<comment type="caution">
    <text evidence="13">The sequence shown here is derived from an EMBL/GenBank/DDBJ whole genome shotgun (WGS) entry which is preliminary data.</text>
</comment>
<proteinExistence type="inferred from homology"/>
<evidence type="ECO:0000256" key="9">
    <source>
        <dbReference type="HAMAP-Rule" id="MF_01454"/>
    </source>
</evidence>
<dbReference type="PROSITE" id="PS00905">
    <property type="entry name" value="GTP1_OBG"/>
    <property type="match status" value="1"/>
</dbReference>
<feature type="binding site" evidence="9">
    <location>
        <position position="194"/>
    </location>
    <ligand>
        <name>Mg(2+)</name>
        <dbReference type="ChEBI" id="CHEBI:18420"/>
    </ligand>
</feature>
<dbReference type="Pfam" id="PF01926">
    <property type="entry name" value="MMR_HSR1"/>
    <property type="match status" value="1"/>
</dbReference>
<accession>A0A9X3JCX6</accession>
<evidence type="ECO:0000256" key="8">
    <source>
        <dbReference type="ARBA" id="ARBA00023134"/>
    </source>
</evidence>
<evidence type="ECO:0000313" key="14">
    <source>
        <dbReference type="Proteomes" id="UP001146670"/>
    </source>
</evidence>
<feature type="binding site" evidence="9">
    <location>
        <begin position="192"/>
        <end position="196"/>
    </location>
    <ligand>
        <name>GTP</name>
        <dbReference type="ChEBI" id="CHEBI:37565"/>
    </ligand>
</feature>
<organism evidence="13 14">
    <name type="scientific">Aerococcus kribbianus</name>
    <dbReference type="NCBI Taxonomy" id="2999064"/>
    <lineage>
        <taxon>Bacteria</taxon>
        <taxon>Bacillati</taxon>
        <taxon>Bacillota</taxon>
        <taxon>Bacilli</taxon>
        <taxon>Lactobacillales</taxon>
        <taxon>Aerococcaceae</taxon>
        <taxon>Aerococcus</taxon>
    </lineage>
</organism>
<comment type="subcellular location">
    <subcellularLocation>
        <location evidence="9">Cytoplasm</location>
    </subcellularLocation>
</comment>
<keyword evidence="3 9" id="KW-0963">Cytoplasm</keyword>
<feature type="binding site" evidence="9">
    <location>
        <position position="174"/>
    </location>
    <ligand>
        <name>Mg(2+)</name>
        <dbReference type="ChEBI" id="CHEBI:18420"/>
    </ligand>
</feature>
<evidence type="ECO:0000313" key="13">
    <source>
        <dbReference type="EMBL" id="MCZ0725203.1"/>
    </source>
</evidence>
<dbReference type="AlphaFoldDB" id="A0A9X3JCX6"/>
<dbReference type="InterPro" id="IPR027417">
    <property type="entry name" value="P-loop_NTPase"/>
</dbReference>
<feature type="binding site" evidence="9">
    <location>
        <begin position="214"/>
        <end position="217"/>
    </location>
    <ligand>
        <name>GTP</name>
        <dbReference type="ChEBI" id="CHEBI:37565"/>
    </ligand>
</feature>
<evidence type="ECO:0000256" key="7">
    <source>
        <dbReference type="ARBA" id="ARBA00022842"/>
    </source>
</evidence>
<dbReference type="NCBIfam" id="TIGR03595">
    <property type="entry name" value="Obg_CgtA_exten"/>
    <property type="match status" value="1"/>
</dbReference>
<dbReference type="Pfam" id="PF01018">
    <property type="entry name" value="GTP1_OBG"/>
    <property type="match status" value="1"/>
</dbReference>
<dbReference type="NCBIfam" id="NF008954">
    <property type="entry name" value="PRK12296.1"/>
    <property type="match status" value="1"/>
</dbReference>
<keyword evidence="7 9" id="KW-0460">Magnesium</keyword>
<keyword evidence="14" id="KW-1185">Reference proteome</keyword>
<dbReference type="Gene3D" id="2.70.210.12">
    <property type="entry name" value="GTP1/OBG domain"/>
    <property type="match status" value="1"/>
</dbReference>
<feature type="binding site" evidence="9">
    <location>
        <begin position="284"/>
        <end position="287"/>
    </location>
    <ligand>
        <name>GTP</name>
        <dbReference type="ChEBI" id="CHEBI:37565"/>
    </ligand>
</feature>
<dbReference type="PANTHER" id="PTHR11702">
    <property type="entry name" value="DEVELOPMENTALLY REGULATED GTP-BINDING PROTEIN-RELATED"/>
    <property type="match status" value="1"/>
</dbReference>
<dbReference type="GO" id="GO:0000287">
    <property type="term" value="F:magnesium ion binding"/>
    <property type="evidence" value="ECO:0007669"/>
    <property type="project" value="InterPro"/>
</dbReference>
<reference evidence="13" key="1">
    <citation type="submission" date="2022-12" db="EMBL/GenBank/DDBJ databases">
        <title>Description and comparative metabolic analysis of Aerococcus sp. nov., isolated from the feces of a pig.</title>
        <authorList>
            <person name="Chang Y.-H."/>
        </authorList>
    </citation>
    <scope>NUCLEOTIDE SEQUENCE</scope>
    <source>
        <strain evidence="13">YH-aer222</strain>
    </source>
</reference>
<evidence type="ECO:0000259" key="12">
    <source>
        <dbReference type="PROSITE" id="PS51883"/>
    </source>
</evidence>
<dbReference type="CDD" id="cd01898">
    <property type="entry name" value="Obg"/>
    <property type="match status" value="1"/>
</dbReference>